<evidence type="ECO:0000313" key="2">
    <source>
        <dbReference type="EMBL" id="PCI78157.1"/>
    </source>
</evidence>
<accession>A0A2A4X7Y3</accession>
<reference evidence="3" key="1">
    <citation type="submission" date="2017-08" db="EMBL/GenBank/DDBJ databases">
        <title>A dynamic microbial community with high functional redundancy inhabits the cold, oxic subseafloor aquifer.</title>
        <authorList>
            <person name="Tully B.J."/>
            <person name="Wheat C.G."/>
            <person name="Glazer B.T."/>
            <person name="Huber J.A."/>
        </authorList>
    </citation>
    <scope>NUCLEOTIDE SEQUENCE [LARGE SCALE GENOMIC DNA]</scope>
</reference>
<evidence type="ECO:0000313" key="3">
    <source>
        <dbReference type="Proteomes" id="UP000218775"/>
    </source>
</evidence>
<name>A0A2A4X7Y3_UNCAE</name>
<proteinExistence type="predicted"/>
<protein>
    <submittedName>
        <fullName evidence="2">Uncharacterized protein</fullName>
    </submittedName>
</protein>
<gene>
    <name evidence="2" type="ORF">COB21_01430</name>
</gene>
<dbReference type="EMBL" id="NVUK01000008">
    <property type="protein sequence ID" value="PCI78157.1"/>
    <property type="molecule type" value="Genomic_DNA"/>
</dbReference>
<sequence>MRYLIVFCFLLLASPSFSSVTRDEKLLFDHVIKKKDLIRDWSLIEYEQTLYLINTLNSSLHAACYNKARKEIYHHANQSSLERLYSKFDLIDTQVPPSSFENKTVYNSITRSLHIKAWSERVLSDLLSFFFTINPQKCLRLPWKSLLTDLSNLYIESDSPDYLQILRIKKECTNLLIDFIEQTCASDLDLWVKSVNSFNSVEDTPLFTQGSTCFEDVKNQILGILYIPFLDENEDLFN</sequence>
<keyword evidence="1" id="KW-0732">Signal</keyword>
<feature type="chain" id="PRO_5013309005" evidence="1">
    <location>
        <begin position="19"/>
        <end position="238"/>
    </location>
</feature>
<comment type="caution">
    <text evidence="2">The sequence shown here is derived from an EMBL/GenBank/DDBJ whole genome shotgun (WGS) entry which is preliminary data.</text>
</comment>
<organism evidence="2 3">
    <name type="scientific">Aerophobetes bacterium</name>
    <dbReference type="NCBI Taxonomy" id="2030807"/>
    <lineage>
        <taxon>Bacteria</taxon>
        <taxon>Candidatus Aerophobota</taxon>
    </lineage>
</organism>
<dbReference type="Proteomes" id="UP000218775">
    <property type="component" value="Unassembled WGS sequence"/>
</dbReference>
<evidence type="ECO:0000256" key="1">
    <source>
        <dbReference type="SAM" id="SignalP"/>
    </source>
</evidence>
<feature type="signal peptide" evidence="1">
    <location>
        <begin position="1"/>
        <end position="18"/>
    </location>
</feature>
<dbReference type="AlphaFoldDB" id="A0A2A4X7Y3"/>